<evidence type="ECO:0000256" key="1">
    <source>
        <dbReference type="ARBA" id="ARBA00012336"/>
    </source>
</evidence>
<feature type="transmembrane region" description="Helical" evidence="11">
    <location>
        <begin position="125"/>
        <end position="141"/>
    </location>
</feature>
<feature type="region of interest" description="Disordered" evidence="10">
    <location>
        <begin position="295"/>
        <end position="317"/>
    </location>
</feature>
<dbReference type="InterPro" id="IPR027057">
    <property type="entry name" value="CAXX_Prtase_1"/>
</dbReference>
<protein>
    <recommendedName>
        <fullName evidence="1">Ste24 endopeptidase</fullName>
        <ecNumber evidence="1">3.4.24.84</ecNumber>
    </recommendedName>
</protein>
<evidence type="ECO:0000313" key="15">
    <source>
        <dbReference type="Proteomes" id="UP000274504"/>
    </source>
</evidence>
<sequence>MALDDTFTFYGHSFSCYNSIITFVWLLFGWETYLNLRQISVAKKTAKRPQQIEKIMSEEDFDKARRYSIDKMNFEVVSSFYNIISMSVVLHFGLIAWAWNISKGHLLRLDAYFSHALGATKDSDILFALVFIVYGAIVQFFESLPWSYYRNFVIEERYGFNKQTLRFFIKDRIKSLIVSLVIFMPVISAIIWIIRAGGQYFYIYAYGFTFVVSMMFMFIYPEFIAPIFDRYERFPDCDLRTKIENLAAKIGFPLKKLFVVEGSKRSSHSNAYFYGFGNNKRIVLFDTLIRGFKMPNSEKDPKNEGEEGTGEDETLNRGCGNDEEILAVLGHELGHWKCNHITYHLIIAQLNLFFMFFAFGQLMNIDKLFIGFGFPPSTTPMFIRLVVVFQFIFMPYSTVVEFLTTMLSRRFEFQADAFAVSLNYGEKLKGALLVLTKDNLSFPVYDWLFSMCNHSHPPILERMEAIDSDSTVETNWLDDSTPSALKPSSLSRLVVTCAIGTITASMTYFLAPFVAPAFRRICLPYVPATTKQLNHVSELLHLAETQGRRHIGKLIDIGSGDGRVVLSLLACGGLKSLETASGVELNRPLVWWSRLAAWKSGYSRRSSFYHQNLWKYNLTPFQTVVVFGVDTMMKPLEEKLLSELRGEPVIVACRFPLPTLPPYAKRGSGPDIAYLYLPELKIVLGSSSLVRELILKQCNLQFSIIDPKVNEDIDYKRFPSVSSFVEALAKLKSEGTIKKLRHSADLIITADTVISLDGKIIGKPKHTEDALSTLYKLNGKKHDVFTGVGLAWLDRLDNNLLAYDSFSERTTVKMGKVDLSALEAYVETQEPM</sequence>
<evidence type="ECO:0000256" key="8">
    <source>
        <dbReference type="PIRSR" id="PIRSR627057-1"/>
    </source>
</evidence>
<keyword evidence="11" id="KW-1133">Transmembrane helix</keyword>
<dbReference type="AlphaFoldDB" id="A0A0R3SB35"/>
<name>A0A0R3SB35_HYMDI</name>
<reference evidence="16" key="1">
    <citation type="submission" date="2017-02" db="UniProtKB">
        <authorList>
            <consortium name="WormBaseParasite"/>
        </authorList>
    </citation>
    <scope>IDENTIFICATION</scope>
</reference>
<evidence type="ECO:0000256" key="5">
    <source>
        <dbReference type="ARBA" id="ARBA00022833"/>
    </source>
</evidence>
<dbReference type="SUPFAM" id="SSF52972">
    <property type="entry name" value="ITPase-like"/>
    <property type="match status" value="1"/>
</dbReference>
<evidence type="ECO:0000256" key="9">
    <source>
        <dbReference type="PIRSR" id="PIRSR627057-2"/>
    </source>
</evidence>
<evidence type="ECO:0000313" key="14">
    <source>
        <dbReference type="EMBL" id="VDL19096.1"/>
    </source>
</evidence>
<keyword evidence="11" id="KW-0812">Transmembrane</keyword>
<dbReference type="EMBL" id="UYSG01000320">
    <property type="protein sequence ID" value="VDL19096.1"/>
    <property type="molecule type" value="Genomic_DNA"/>
</dbReference>
<dbReference type="InterPro" id="IPR029001">
    <property type="entry name" value="ITPase-like_fam"/>
</dbReference>
<feature type="domain" description="Peptidase M48" evidence="12">
    <location>
        <begin position="238"/>
        <end position="468"/>
    </location>
</feature>
<gene>
    <name evidence="14" type="ORF">HDID_LOCUS1635</name>
</gene>
<evidence type="ECO:0000313" key="16">
    <source>
        <dbReference type="WBParaSite" id="HDID_0000163401-mRNA-1"/>
    </source>
</evidence>
<evidence type="ECO:0000256" key="10">
    <source>
        <dbReference type="SAM" id="MobiDB-lite"/>
    </source>
</evidence>
<dbReference type="GO" id="GO:0046872">
    <property type="term" value="F:metal ion binding"/>
    <property type="evidence" value="ECO:0007669"/>
    <property type="project" value="UniProtKB-KW"/>
</dbReference>
<proteinExistence type="predicted"/>
<feature type="transmembrane region" description="Helical" evidence="11">
    <location>
        <begin position="200"/>
        <end position="220"/>
    </location>
</feature>
<keyword evidence="5 9" id="KW-0862">Zinc</keyword>
<feature type="compositionally biased region" description="Basic and acidic residues" evidence="10">
    <location>
        <begin position="296"/>
        <end position="305"/>
    </location>
</feature>
<dbReference type="WBParaSite" id="HDID_0000163401-mRNA-1">
    <property type="protein sequence ID" value="HDID_0000163401-mRNA-1"/>
    <property type="gene ID" value="HDID_0000163401"/>
</dbReference>
<dbReference type="STRING" id="6216.A0A0R3SB35"/>
<evidence type="ECO:0000256" key="6">
    <source>
        <dbReference type="ARBA" id="ARBA00023049"/>
    </source>
</evidence>
<feature type="binding site" evidence="9">
    <location>
        <position position="331"/>
    </location>
    <ligand>
        <name>Zn(2+)</name>
        <dbReference type="ChEBI" id="CHEBI:29105"/>
        <note>catalytic</note>
    </ligand>
</feature>
<dbReference type="InterPro" id="IPR001915">
    <property type="entry name" value="Peptidase_M48"/>
</dbReference>
<dbReference type="GO" id="GO:0071586">
    <property type="term" value="P:CAAX-box protein processing"/>
    <property type="evidence" value="ECO:0007669"/>
    <property type="project" value="InterPro"/>
</dbReference>
<dbReference type="PANTHER" id="PTHR10120">
    <property type="entry name" value="CAAX PRENYL PROTEASE 1"/>
    <property type="match status" value="1"/>
</dbReference>
<evidence type="ECO:0000256" key="11">
    <source>
        <dbReference type="SAM" id="Phobius"/>
    </source>
</evidence>
<dbReference type="Pfam" id="PF16491">
    <property type="entry name" value="Peptidase_M48_N"/>
    <property type="match status" value="1"/>
</dbReference>
<dbReference type="InterPro" id="IPR029063">
    <property type="entry name" value="SAM-dependent_MTases_sf"/>
</dbReference>
<dbReference type="EC" id="3.4.24.84" evidence="1"/>
<feature type="transmembrane region" description="Helical" evidence="11">
    <location>
        <begin position="493"/>
        <end position="515"/>
    </location>
</feature>
<feature type="transmembrane region" description="Helical" evidence="11">
    <location>
        <begin position="12"/>
        <end position="34"/>
    </location>
</feature>
<organism evidence="16">
    <name type="scientific">Hymenolepis diminuta</name>
    <name type="common">Rat tapeworm</name>
    <dbReference type="NCBI Taxonomy" id="6216"/>
    <lineage>
        <taxon>Eukaryota</taxon>
        <taxon>Metazoa</taxon>
        <taxon>Spiralia</taxon>
        <taxon>Lophotrochozoa</taxon>
        <taxon>Platyhelminthes</taxon>
        <taxon>Cestoda</taxon>
        <taxon>Eucestoda</taxon>
        <taxon>Cyclophyllidea</taxon>
        <taxon>Hymenolepididae</taxon>
        <taxon>Hymenolepis</taxon>
    </lineage>
</organism>
<feature type="transmembrane region" description="Helical" evidence="11">
    <location>
        <begin position="80"/>
        <end position="99"/>
    </location>
</feature>
<dbReference type="Gene3D" id="3.30.2010.10">
    <property type="entry name" value="Metalloproteases ('zincins'), catalytic domain"/>
    <property type="match status" value="1"/>
</dbReference>
<keyword evidence="6" id="KW-0482">Metalloprotease</keyword>
<dbReference type="Proteomes" id="UP000274504">
    <property type="component" value="Unassembled WGS sequence"/>
</dbReference>
<keyword evidence="3 9" id="KW-0479">Metal-binding</keyword>
<dbReference type="CDD" id="cd07343">
    <property type="entry name" value="M48A_Zmpste24p_like"/>
    <property type="match status" value="1"/>
</dbReference>
<keyword evidence="4" id="KW-0378">Hydrolase</keyword>
<evidence type="ECO:0000259" key="13">
    <source>
        <dbReference type="Pfam" id="PF16491"/>
    </source>
</evidence>
<dbReference type="InterPro" id="IPR003697">
    <property type="entry name" value="Maf-like"/>
</dbReference>
<dbReference type="Gene3D" id="3.40.50.150">
    <property type="entry name" value="Vaccinia Virus protein VP39"/>
    <property type="match status" value="1"/>
</dbReference>
<keyword evidence="11" id="KW-0472">Membrane</keyword>
<keyword evidence="2" id="KW-0645">Protease</keyword>
<dbReference type="Pfam" id="PF02545">
    <property type="entry name" value="Maf"/>
    <property type="match status" value="1"/>
</dbReference>
<comment type="cofactor">
    <cofactor evidence="9">
        <name>Zn(2+)</name>
        <dbReference type="ChEBI" id="CHEBI:29105"/>
    </cofactor>
    <text evidence="9">Binds 1 zinc ion per subunit.</text>
</comment>
<dbReference type="OrthoDB" id="360839at2759"/>
<reference evidence="14 15" key="2">
    <citation type="submission" date="2018-11" db="EMBL/GenBank/DDBJ databases">
        <authorList>
            <consortium name="Pathogen Informatics"/>
        </authorList>
    </citation>
    <scope>NUCLEOTIDE SEQUENCE [LARGE SCALE GENOMIC DNA]</scope>
</reference>
<dbReference type="InterPro" id="IPR032456">
    <property type="entry name" value="Peptidase_M48_N"/>
</dbReference>
<dbReference type="Pfam" id="PF01435">
    <property type="entry name" value="Peptidase_M48"/>
    <property type="match status" value="1"/>
</dbReference>
<feature type="domain" description="CAAX prenyl protease 1 N-terminal" evidence="13">
    <location>
        <begin position="38"/>
        <end position="229"/>
    </location>
</feature>
<dbReference type="SUPFAM" id="SSF53335">
    <property type="entry name" value="S-adenosyl-L-methionine-dependent methyltransferases"/>
    <property type="match status" value="1"/>
</dbReference>
<evidence type="ECO:0000256" key="2">
    <source>
        <dbReference type="ARBA" id="ARBA00022670"/>
    </source>
</evidence>
<comment type="catalytic activity">
    <reaction evidence="7">
        <text>Hydrolyzes the peptide bond -P2-(S-farnesyl or geranylgeranyl)C-P1'-P2'-P3'-COOH where P1' and P2' are amino acids with aliphatic side chains and P3' is any C-terminal residue.</text>
        <dbReference type="EC" id="3.4.24.84"/>
    </reaction>
</comment>
<evidence type="ECO:0000256" key="7">
    <source>
        <dbReference type="ARBA" id="ARBA00044456"/>
    </source>
</evidence>
<dbReference type="GO" id="GO:0004222">
    <property type="term" value="F:metalloendopeptidase activity"/>
    <property type="evidence" value="ECO:0007669"/>
    <property type="project" value="InterPro"/>
</dbReference>
<feature type="binding site" evidence="9">
    <location>
        <position position="412"/>
    </location>
    <ligand>
        <name>Zn(2+)</name>
        <dbReference type="ChEBI" id="CHEBI:29105"/>
        <note>catalytic</note>
    </ligand>
</feature>
<feature type="transmembrane region" description="Helical" evidence="11">
    <location>
        <begin position="382"/>
        <end position="403"/>
    </location>
</feature>
<evidence type="ECO:0000256" key="4">
    <source>
        <dbReference type="ARBA" id="ARBA00022801"/>
    </source>
</evidence>
<feature type="active site" evidence="8">
    <location>
        <position position="332"/>
    </location>
</feature>
<accession>A0A0R3SB35</accession>
<evidence type="ECO:0000259" key="12">
    <source>
        <dbReference type="Pfam" id="PF01435"/>
    </source>
</evidence>
<evidence type="ECO:0000256" key="3">
    <source>
        <dbReference type="ARBA" id="ARBA00022723"/>
    </source>
</evidence>
<feature type="transmembrane region" description="Helical" evidence="11">
    <location>
        <begin position="341"/>
        <end position="362"/>
    </location>
</feature>
<dbReference type="Gene3D" id="3.90.950.10">
    <property type="match status" value="1"/>
</dbReference>
<dbReference type="GO" id="GO:0047429">
    <property type="term" value="F:nucleoside triphosphate diphosphatase activity"/>
    <property type="evidence" value="ECO:0007669"/>
    <property type="project" value="InterPro"/>
</dbReference>
<feature type="active site" description="Proton donor" evidence="8">
    <location>
        <position position="416"/>
    </location>
</feature>
<feature type="transmembrane region" description="Helical" evidence="11">
    <location>
        <begin position="176"/>
        <end position="194"/>
    </location>
</feature>
<feature type="binding site" evidence="9">
    <location>
        <position position="335"/>
    </location>
    <ligand>
        <name>Zn(2+)</name>
        <dbReference type="ChEBI" id="CHEBI:29105"/>
        <note>catalytic</note>
    </ligand>
</feature>